<keyword evidence="3" id="KW-1185">Reference proteome</keyword>
<dbReference type="Proteomes" id="UP000559256">
    <property type="component" value="Unassembled WGS sequence"/>
</dbReference>
<gene>
    <name evidence="2" type="ORF">D9758_018333</name>
</gene>
<name>A0A8H5FGT7_9AGAR</name>
<organism evidence="2 3">
    <name type="scientific">Tetrapyrgos nigripes</name>
    <dbReference type="NCBI Taxonomy" id="182062"/>
    <lineage>
        <taxon>Eukaryota</taxon>
        <taxon>Fungi</taxon>
        <taxon>Dikarya</taxon>
        <taxon>Basidiomycota</taxon>
        <taxon>Agaricomycotina</taxon>
        <taxon>Agaricomycetes</taxon>
        <taxon>Agaricomycetidae</taxon>
        <taxon>Agaricales</taxon>
        <taxon>Marasmiineae</taxon>
        <taxon>Marasmiaceae</taxon>
        <taxon>Tetrapyrgos</taxon>
    </lineage>
</organism>
<feature type="compositionally biased region" description="Low complexity" evidence="1">
    <location>
        <begin position="192"/>
        <end position="214"/>
    </location>
</feature>
<accession>A0A8H5FGT7</accession>
<sequence>MTSVSAIVYPPAAALSDESGGEEPETHPSKRAKASKKKEVSKVCQAREDEEEAELELDEGLAGDDVEMYENHSDDQVAVQNVDYEAPQIVDDDSGTEGDLVNDHHVYTRSSSCASFASSSLGPATSDFADTDGEEEIEVEVLPVVMGKGKSKSIACTKPKQAPKVTHQSKKLQDELPQVSMQDLPTSHTTNAATPQPAPASTLQPAPPSAAAISPSFSAPRVAVDWLERTNIPLGTRGRTFTTAMTGQNAEMKRVIESAIKCGKINMLMDVKYCPVGTDIKSIAFAALYDSAKRLGFDGQGDVAHRLEAGDDDRYVKPLVNYVTQCISQERKDLKNAHAATVHTAYGLNGP</sequence>
<evidence type="ECO:0000313" key="3">
    <source>
        <dbReference type="Proteomes" id="UP000559256"/>
    </source>
</evidence>
<reference evidence="2 3" key="1">
    <citation type="journal article" date="2020" name="ISME J.">
        <title>Uncovering the hidden diversity of litter-decomposition mechanisms in mushroom-forming fungi.</title>
        <authorList>
            <person name="Floudas D."/>
            <person name="Bentzer J."/>
            <person name="Ahren D."/>
            <person name="Johansson T."/>
            <person name="Persson P."/>
            <person name="Tunlid A."/>
        </authorList>
    </citation>
    <scope>NUCLEOTIDE SEQUENCE [LARGE SCALE GENOMIC DNA]</scope>
    <source>
        <strain evidence="2 3">CBS 291.85</strain>
    </source>
</reference>
<evidence type="ECO:0000313" key="2">
    <source>
        <dbReference type="EMBL" id="KAF5335923.1"/>
    </source>
</evidence>
<comment type="caution">
    <text evidence="2">The sequence shown here is derived from an EMBL/GenBank/DDBJ whole genome shotgun (WGS) entry which is preliminary data.</text>
</comment>
<dbReference type="EMBL" id="JAACJM010000232">
    <property type="protein sequence ID" value="KAF5335923.1"/>
    <property type="molecule type" value="Genomic_DNA"/>
</dbReference>
<protein>
    <submittedName>
        <fullName evidence="2">Uncharacterized protein</fullName>
    </submittedName>
</protein>
<feature type="region of interest" description="Disordered" evidence="1">
    <location>
        <begin position="1"/>
        <end position="41"/>
    </location>
</feature>
<dbReference type="OrthoDB" id="3225557at2759"/>
<dbReference type="AlphaFoldDB" id="A0A8H5FGT7"/>
<feature type="compositionally biased region" description="Polar residues" evidence="1">
    <location>
        <begin position="179"/>
        <end position="191"/>
    </location>
</feature>
<proteinExistence type="predicted"/>
<feature type="region of interest" description="Disordered" evidence="1">
    <location>
        <begin position="150"/>
        <end position="214"/>
    </location>
</feature>
<evidence type="ECO:0000256" key="1">
    <source>
        <dbReference type="SAM" id="MobiDB-lite"/>
    </source>
</evidence>